<evidence type="ECO:0000313" key="1">
    <source>
        <dbReference type="EMBL" id="KAI9909215.1"/>
    </source>
</evidence>
<protein>
    <submittedName>
        <fullName evidence="1">Uncharacterized protein</fullName>
    </submittedName>
</protein>
<proteinExistence type="predicted"/>
<accession>A0ACC0VTC1</accession>
<keyword evidence="2" id="KW-1185">Reference proteome</keyword>
<dbReference type="Proteomes" id="UP001163321">
    <property type="component" value="Chromosome 7"/>
</dbReference>
<evidence type="ECO:0000313" key="2">
    <source>
        <dbReference type="Proteomes" id="UP001163321"/>
    </source>
</evidence>
<gene>
    <name evidence="1" type="ORF">PsorP6_015131</name>
</gene>
<sequence length="85" mass="9679">MLSLHGDVSNTYEAKLTVIINLRELANDTGLGVLLFMSPRFHQVILYDVAKKMNRVFSLFQSRNPGWNASKLTRSRGQKQESIIN</sequence>
<comment type="caution">
    <text evidence="1">The sequence shown here is derived from an EMBL/GenBank/DDBJ whole genome shotgun (WGS) entry which is preliminary data.</text>
</comment>
<reference evidence="1 2" key="1">
    <citation type="journal article" date="2022" name="bioRxiv">
        <title>The genome of the oomycete Peronosclerospora sorghi, a cosmopolitan pathogen of maize and sorghum, is inflated with dispersed pseudogenes.</title>
        <authorList>
            <person name="Fletcher K."/>
            <person name="Martin F."/>
            <person name="Isakeit T."/>
            <person name="Cavanaugh K."/>
            <person name="Magill C."/>
            <person name="Michelmore R."/>
        </authorList>
    </citation>
    <scope>NUCLEOTIDE SEQUENCE [LARGE SCALE GENOMIC DNA]</scope>
    <source>
        <strain evidence="1">P6</strain>
    </source>
</reference>
<organism evidence="1 2">
    <name type="scientific">Peronosclerospora sorghi</name>
    <dbReference type="NCBI Taxonomy" id="230839"/>
    <lineage>
        <taxon>Eukaryota</taxon>
        <taxon>Sar</taxon>
        <taxon>Stramenopiles</taxon>
        <taxon>Oomycota</taxon>
        <taxon>Peronosporomycetes</taxon>
        <taxon>Peronosporales</taxon>
        <taxon>Peronosporaceae</taxon>
        <taxon>Peronosclerospora</taxon>
    </lineage>
</organism>
<name>A0ACC0VTC1_9STRA</name>
<dbReference type="EMBL" id="CM047586">
    <property type="protein sequence ID" value="KAI9909215.1"/>
    <property type="molecule type" value="Genomic_DNA"/>
</dbReference>